<evidence type="ECO:0000256" key="3">
    <source>
        <dbReference type="ARBA" id="ARBA00022737"/>
    </source>
</evidence>
<comment type="caution">
    <text evidence="9">The sequence shown here is derived from an EMBL/GenBank/DDBJ whole genome shotgun (WGS) entry which is preliminary data.</text>
</comment>
<dbReference type="PROSITE" id="PS50211">
    <property type="entry name" value="DENN"/>
    <property type="match status" value="1"/>
</dbReference>
<dbReference type="PROSITE" id="PS50826">
    <property type="entry name" value="RUN"/>
    <property type="match status" value="2"/>
</dbReference>
<dbReference type="SMART" id="SM00800">
    <property type="entry name" value="uDENN"/>
    <property type="match status" value="1"/>
</dbReference>
<accession>A0AAN9TT86</accession>
<dbReference type="GO" id="GO:0005085">
    <property type="term" value="F:guanyl-nucleotide exchange factor activity"/>
    <property type="evidence" value="ECO:0007669"/>
    <property type="project" value="InterPro"/>
</dbReference>
<dbReference type="InterPro" id="IPR001024">
    <property type="entry name" value="PLAT/LH2_dom"/>
</dbReference>
<feature type="domain" description="UDENN" evidence="7">
    <location>
        <begin position="27"/>
        <end position="545"/>
    </location>
</feature>
<evidence type="ECO:0000259" key="6">
    <source>
        <dbReference type="PROSITE" id="PS50095"/>
    </source>
</evidence>
<dbReference type="InterPro" id="IPR037516">
    <property type="entry name" value="Tripartite_DENN"/>
</dbReference>
<dbReference type="PANTHER" id="PTHR46070:SF1">
    <property type="entry name" value="PINSTRIPE, ISOFORM A"/>
    <property type="match status" value="1"/>
</dbReference>
<evidence type="ECO:0000256" key="5">
    <source>
        <dbReference type="PROSITE-ProRule" id="PRU00152"/>
    </source>
</evidence>
<comment type="subcellular location">
    <subcellularLocation>
        <location evidence="1">Membrane</location>
    </subcellularLocation>
</comment>
<dbReference type="GO" id="GO:0016020">
    <property type="term" value="C:membrane"/>
    <property type="evidence" value="ECO:0007669"/>
    <property type="project" value="UniProtKB-SubCell"/>
</dbReference>
<feature type="domain" description="PLAT" evidence="6">
    <location>
        <begin position="908"/>
        <end position="1015"/>
    </location>
</feature>
<dbReference type="Pfam" id="PF01477">
    <property type="entry name" value="PLAT"/>
    <property type="match status" value="1"/>
</dbReference>
<sequence length="1225" mass="141279">MLVRIDKFADYFAICGLDLKSGLEPDHFAGENQLHNTPLDRSYKCKVLIHYPESVSWNPFDHDALCTMSLPSGLRFKTQKHDLEPEFHSFIVTKQNGERCYGHSLVFYEKAPNKICYAMQTLQAMHLTELSGGPKKNNSNYNTRSLPRHFKMKSQQLRSGQSFYDFANDILYVSKSIFIVSQYLYVHSSYQFLLNLYKCWKEKASISLESYIYYLLHDIKVPAPGHNFSFFINADLNVTIRTPDLNELPLFDFAMREVFYLLDVDSLLYLFTSVLLENQILICSSNYQHLMLVAETINCLLFPFAWPHVYVPILPNSLAHFLDAPVPFIMGITRNACMKIPSELNLCFIDIDNQTIQLPEELLTFPNVAEFTTDIINLLDQYNIPIRNSFRLIRSTEIRHKSRRSDMVAKMSMSSENLSFALSNEDKLSFKGSSDYLCSDFENLDSSTALNGVVEDYVLDQCFNAVIRELFLYKFLHLFISYERFIIQPFKDRDQWLSNKESTQNFDKVSFLAEHPDHHAFLSQFIETQMFTNFIDNKIQSFWSEKESFLQIFDLRIQQLLTKHGEDGFFSYSFENCSLVNECSSLMKEKYSMSGTKINPPEEIYVNVGKPQYNSDSFPSLNLALLNKFGTNRSSKKSRSTGDGSSDPEVMVRSASEAYPLGIGERLTIVKSSQNNSPNRSPAMIAQTNWNFVDKLLKDCKTRTKKMLVAKMGCEAGEIGPRMNNMLIEENALIIGLCDLLERIWSHGCQNKQGKSALWFHLTKYKELEEVNELKIQTQSMLLKPDSSLLNSVLVKNNTSSQDEESSVFVLQRLRESLIDDMKFVQTLTDIKTPVGLAKAWVRLSLEKKLLSRHLKSLLSNSVLLKNMYKRYAFLRCEEEKEQFLFHLLSLNAVDYYCFTNTYFNCHIPYRILIHSSTKIASSMTSNCWIILSGHIGETEKISIPKGKLEFVFEYKNLGLLTLLRIGQENKNFSLKWLVDWVIVRNEITGHLYNFPCGRWLGRGVDDDSSERLLIGKRISESGERGRNLTATRIRSPSVPAMRSYITDSEIQQHLGESVNNIIKFLYGKPEENTSIATLLCGENGFVFHLERALLFGFRSSRLFGRNLHVWDFIVKSKEELDLIKDDEDEEILYFCKLVTEVENASNSVGREGRFQVFVCVTVRDHTINSVLRILSGSKVVSDMYEEHSFLRKKSLFYFLTQLLDSLYDHEIFLENCLTLGITIE</sequence>
<reference evidence="9 10" key="1">
    <citation type="submission" date="2024-03" db="EMBL/GenBank/DDBJ databases">
        <title>Adaptation during the transition from Ophiocordyceps entomopathogen to insect associate is accompanied by gene loss and intensified selection.</title>
        <authorList>
            <person name="Ward C.M."/>
            <person name="Onetto C.A."/>
            <person name="Borneman A.R."/>
        </authorList>
    </citation>
    <scope>NUCLEOTIDE SEQUENCE [LARGE SCALE GENOMIC DNA]</scope>
    <source>
        <strain evidence="9">AWRI1</strain>
        <tissue evidence="9">Single Adult Female</tissue>
    </source>
</reference>
<dbReference type="SUPFAM" id="SSF49723">
    <property type="entry name" value="Lipase/lipooxygenase domain (PLAT/LH2 domain)"/>
    <property type="match status" value="1"/>
</dbReference>
<evidence type="ECO:0000256" key="1">
    <source>
        <dbReference type="ARBA" id="ARBA00004370"/>
    </source>
</evidence>
<name>A0AAN9TT86_9HEMI</name>
<evidence type="ECO:0000256" key="4">
    <source>
        <dbReference type="ARBA" id="ARBA00023136"/>
    </source>
</evidence>
<dbReference type="InterPro" id="IPR043153">
    <property type="entry name" value="DENN_C"/>
</dbReference>
<dbReference type="SMART" id="SM00799">
    <property type="entry name" value="DENN"/>
    <property type="match status" value="1"/>
</dbReference>
<keyword evidence="10" id="KW-1185">Reference proteome</keyword>
<evidence type="ECO:0000256" key="2">
    <source>
        <dbReference type="ARBA" id="ARBA00006664"/>
    </source>
</evidence>
<dbReference type="EMBL" id="JBBCAQ010000033">
    <property type="protein sequence ID" value="KAK7582629.1"/>
    <property type="molecule type" value="Genomic_DNA"/>
</dbReference>
<dbReference type="Proteomes" id="UP001367676">
    <property type="component" value="Unassembled WGS sequence"/>
</dbReference>
<dbReference type="InterPro" id="IPR037213">
    <property type="entry name" value="Run_dom_sf"/>
</dbReference>
<dbReference type="Gene3D" id="2.60.60.20">
    <property type="entry name" value="PLAT/LH2 domain"/>
    <property type="match status" value="1"/>
</dbReference>
<feature type="domain" description="RUN" evidence="8">
    <location>
        <begin position="728"/>
        <end position="903"/>
    </location>
</feature>
<evidence type="ECO:0000259" key="7">
    <source>
        <dbReference type="PROSITE" id="PS50211"/>
    </source>
</evidence>
<feature type="domain" description="RUN" evidence="8">
    <location>
        <begin position="1077"/>
        <end position="1219"/>
    </location>
</feature>
<comment type="caution">
    <text evidence="5">Lacks conserved residue(s) required for the propagation of feature annotation.</text>
</comment>
<comment type="similarity">
    <text evidence="2">Belongs to the RAB6IP1 family.</text>
</comment>
<dbReference type="Pfam" id="PF03455">
    <property type="entry name" value="dDENN"/>
    <property type="match status" value="1"/>
</dbReference>
<dbReference type="Gene3D" id="3.40.50.11500">
    <property type="match status" value="1"/>
</dbReference>
<keyword evidence="3" id="KW-0677">Repeat</keyword>
<dbReference type="AlphaFoldDB" id="A0AAN9TT86"/>
<dbReference type="InterPro" id="IPR047278">
    <property type="entry name" value="DEN5A/B"/>
</dbReference>
<protein>
    <recommendedName>
        <fullName evidence="11">DENN domain-containing protein 5B</fullName>
    </recommendedName>
</protein>
<dbReference type="CDD" id="cd17678">
    <property type="entry name" value="RUN2_DENND5"/>
    <property type="match status" value="1"/>
</dbReference>
<evidence type="ECO:0008006" key="11">
    <source>
        <dbReference type="Google" id="ProtNLM"/>
    </source>
</evidence>
<dbReference type="Pfam" id="PF02759">
    <property type="entry name" value="RUN"/>
    <property type="match status" value="2"/>
</dbReference>
<dbReference type="PROSITE" id="PS50095">
    <property type="entry name" value="PLAT"/>
    <property type="match status" value="1"/>
</dbReference>
<proteinExistence type="inferred from homology"/>
<evidence type="ECO:0000313" key="10">
    <source>
        <dbReference type="Proteomes" id="UP001367676"/>
    </source>
</evidence>
<dbReference type="InterPro" id="IPR001194">
    <property type="entry name" value="cDENN_dom"/>
</dbReference>
<dbReference type="InterPro" id="IPR036392">
    <property type="entry name" value="PLAT/LH2_dom_sf"/>
</dbReference>
<gene>
    <name evidence="9" type="ORF">V9T40_014074</name>
</gene>
<dbReference type="SUPFAM" id="SSF140741">
    <property type="entry name" value="RUN domain-like"/>
    <property type="match status" value="2"/>
</dbReference>
<dbReference type="Pfam" id="PF02141">
    <property type="entry name" value="DENN"/>
    <property type="match status" value="1"/>
</dbReference>
<dbReference type="SMART" id="SM00801">
    <property type="entry name" value="dDENN"/>
    <property type="match status" value="1"/>
</dbReference>
<dbReference type="InterPro" id="IPR004012">
    <property type="entry name" value="Run_dom"/>
</dbReference>
<dbReference type="InterPro" id="IPR005113">
    <property type="entry name" value="uDENN_dom"/>
</dbReference>
<dbReference type="GO" id="GO:0031267">
    <property type="term" value="F:small GTPase binding"/>
    <property type="evidence" value="ECO:0007669"/>
    <property type="project" value="InterPro"/>
</dbReference>
<keyword evidence="4" id="KW-0472">Membrane</keyword>
<dbReference type="SMART" id="SM00593">
    <property type="entry name" value="RUN"/>
    <property type="match status" value="2"/>
</dbReference>
<dbReference type="Pfam" id="PF03456">
    <property type="entry name" value="uDENN"/>
    <property type="match status" value="1"/>
</dbReference>
<dbReference type="Gene3D" id="1.20.58.900">
    <property type="match status" value="2"/>
</dbReference>
<evidence type="ECO:0000313" key="9">
    <source>
        <dbReference type="EMBL" id="KAK7582629.1"/>
    </source>
</evidence>
<dbReference type="InterPro" id="IPR005112">
    <property type="entry name" value="dDENN_dom"/>
</dbReference>
<evidence type="ECO:0000259" key="8">
    <source>
        <dbReference type="PROSITE" id="PS50826"/>
    </source>
</evidence>
<dbReference type="PANTHER" id="PTHR46070">
    <property type="entry name" value="PINSTRIPE, ISOFORM A"/>
    <property type="match status" value="1"/>
</dbReference>
<organism evidence="9 10">
    <name type="scientific">Parthenolecanium corni</name>
    <dbReference type="NCBI Taxonomy" id="536013"/>
    <lineage>
        <taxon>Eukaryota</taxon>
        <taxon>Metazoa</taxon>
        <taxon>Ecdysozoa</taxon>
        <taxon>Arthropoda</taxon>
        <taxon>Hexapoda</taxon>
        <taxon>Insecta</taxon>
        <taxon>Pterygota</taxon>
        <taxon>Neoptera</taxon>
        <taxon>Paraneoptera</taxon>
        <taxon>Hemiptera</taxon>
        <taxon>Sternorrhyncha</taxon>
        <taxon>Coccoidea</taxon>
        <taxon>Coccidae</taxon>
        <taxon>Parthenolecanium</taxon>
    </lineage>
</organism>